<sequence>MKKIPGVAVNPSEPTTKCGYYWGYSVRFARTFSKVFSECPYADGYDLTVGTSERGKNLDHVEFPSFR</sequence>
<dbReference type="Gene3D" id="3.40.1280.10">
    <property type="match status" value="1"/>
</dbReference>
<evidence type="ECO:0000313" key="4">
    <source>
        <dbReference type="WBParaSite" id="SBAD_0001346801-mRNA-1"/>
    </source>
</evidence>
<dbReference type="PANTHER" id="PTHR12150">
    <property type="entry name" value="CLASS IV SAM-BINDING METHYLTRANSFERASE-RELATED"/>
    <property type="match status" value="1"/>
</dbReference>
<organism evidence="4">
    <name type="scientific">Soboliphyme baturini</name>
    <dbReference type="NCBI Taxonomy" id="241478"/>
    <lineage>
        <taxon>Eukaryota</taxon>
        <taxon>Metazoa</taxon>
        <taxon>Ecdysozoa</taxon>
        <taxon>Nematoda</taxon>
        <taxon>Enoplea</taxon>
        <taxon>Dorylaimia</taxon>
        <taxon>Dioctophymatida</taxon>
        <taxon>Dioctophymatoidea</taxon>
        <taxon>Soboliphymatidae</taxon>
        <taxon>Soboliphyme</taxon>
    </lineage>
</organism>
<dbReference type="PANTHER" id="PTHR12150:SF13">
    <property type="entry name" value="METHYLTRANSFERASE C9ORF114-RELATED"/>
    <property type="match status" value="1"/>
</dbReference>
<proteinExistence type="inferred from homology"/>
<dbReference type="InterPro" id="IPR029026">
    <property type="entry name" value="tRNA_m1G_MTases_N"/>
</dbReference>
<dbReference type="InterPro" id="IPR003750">
    <property type="entry name" value="Put_MeTrfase-C9orf114-like"/>
</dbReference>
<dbReference type="Pfam" id="PF02598">
    <property type="entry name" value="Methyltrn_RNA_3"/>
    <property type="match status" value="1"/>
</dbReference>
<gene>
    <name evidence="2" type="ORF">SBAD_LOCUS13052</name>
</gene>
<comment type="similarity">
    <text evidence="1">Belongs to the class IV-like SAM-binding methyltransferase superfamily.</text>
</comment>
<dbReference type="AlphaFoldDB" id="A0A183JB04"/>
<dbReference type="EMBL" id="UZAM01019953">
    <property type="protein sequence ID" value="VDP53641.1"/>
    <property type="molecule type" value="Genomic_DNA"/>
</dbReference>
<dbReference type="OrthoDB" id="361029at2759"/>
<dbReference type="WBParaSite" id="SBAD_0001346801-mRNA-1">
    <property type="protein sequence ID" value="SBAD_0001346801-mRNA-1"/>
    <property type="gene ID" value="SBAD_0001346801"/>
</dbReference>
<reference evidence="4" key="1">
    <citation type="submission" date="2016-06" db="UniProtKB">
        <authorList>
            <consortium name="WormBaseParasite"/>
        </authorList>
    </citation>
    <scope>IDENTIFICATION</scope>
</reference>
<dbReference type="Proteomes" id="UP000270296">
    <property type="component" value="Unassembled WGS sequence"/>
</dbReference>
<evidence type="ECO:0000313" key="2">
    <source>
        <dbReference type="EMBL" id="VDP53641.1"/>
    </source>
</evidence>
<accession>A0A183JB04</accession>
<protein>
    <submittedName>
        <fullName evidence="2 4">Uncharacterized protein</fullName>
    </submittedName>
</protein>
<reference evidence="2 3" key="2">
    <citation type="submission" date="2018-11" db="EMBL/GenBank/DDBJ databases">
        <authorList>
            <consortium name="Pathogen Informatics"/>
        </authorList>
    </citation>
    <scope>NUCLEOTIDE SEQUENCE [LARGE SCALE GENOMIC DNA]</scope>
</reference>
<name>A0A183JB04_9BILA</name>
<evidence type="ECO:0000256" key="1">
    <source>
        <dbReference type="ARBA" id="ARBA00009841"/>
    </source>
</evidence>
<keyword evidence="3" id="KW-1185">Reference proteome</keyword>
<evidence type="ECO:0000313" key="3">
    <source>
        <dbReference type="Proteomes" id="UP000270296"/>
    </source>
</evidence>